<feature type="domain" description="Beta-Casp" evidence="3">
    <location>
        <begin position="256"/>
        <end position="382"/>
    </location>
</feature>
<comment type="caution">
    <text evidence="4">The sequence shown here is derived from an EMBL/GenBank/DDBJ whole genome shotgun (WGS) entry which is preliminary data.</text>
</comment>
<dbReference type="Proteomes" id="UP000267448">
    <property type="component" value="Unassembled WGS sequence"/>
</dbReference>
<sequence length="480" mass="53481">MRMTLQFLGATQEVTGSCHLLEVNGQQLLLDCGLIQGGKADQLRNHEPFLFDPKAIAAVVLSHAHIDHSGRLPLLVKSGFSGPIFTHKATAELCAIMLKDAAMLQRRDAERLNKKRVKQEMEPIEPLFIEEDVDRAMAQFVLLDYGDMTRIIPHVDICLSDAGHILGSAIVELFLGEGVEQKKLVFSGDLGRAGMPLLEDPSTVDSADLVMMESTYGNRMHRSWDDTIEELKQIFAKAISESHGNILLPAFSVGRAQELLYLFHLYAKEWDLSRWKICLDSPMAIEATSVYLNNYPLMDDDFKRFTRMHPGQHPLLSNVEFILSTDESMLLNDIHKGHIIIAGSGMCNGGRIRCHLEHNLWRSECDVIICGYQAISTPGRLLVDGAKQLTINGKSIEVAAAIHTIGGLSAHADQAELIRWYRHFKERPPLVLVHGESEAQEGLVDKLRQENSTCPQALAIAAYGDKLDLNALPELTWIKP</sequence>
<dbReference type="InterPro" id="IPR001279">
    <property type="entry name" value="Metallo-B-lactamas"/>
</dbReference>
<dbReference type="Pfam" id="PF00753">
    <property type="entry name" value="Lactamase_B"/>
    <property type="match status" value="1"/>
</dbReference>
<organism evidence="4 5">
    <name type="scientific">Shewanella canadensis</name>
    <dbReference type="NCBI Taxonomy" id="271096"/>
    <lineage>
        <taxon>Bacteria</taxon>
        <taxon>Pseudomonadati</taxon>
        <taxon>Pseudomonadota</taxon>
        <taxon>Gammaproteobacteria</taxon>
        <taxon>Alteromonadales</taxon>
        <taxon>Shewanellaceae</taxon>
        <taxon>Shewanella</taxon>
    </lineage>
</organism>
<dbReference type="Gene3D" id="3.40.50.10890">
    <property type="match status" value="1"/>
</dbReference>
<dbReference type="InterPro" id="IPR050698">
    <property type="entry name" value="MBL"/>
</dbReference>
<dbReference type="CDD" id="cd16295">
    <property type="entry name" value="TTHA0252-CPSF-like_MBL-fold"/>
    <property type="match status" value="1"/>
</dbReference>
<dbReference type="GO" id="GO:0016787">
    <property type="term" value="F:hydrolase activity"/>
    <property type="evidence" value="ECO:0007669"/>
    <property type="project" value="UniProtKB-KW"/>
</dbReference>
<accession>A0A3S0K798</accession>
<evidence type="ECO:0000313" key="5">
    <source>
        <dbReference type="Proteomes" id="UP000267448"/>
    </source>
</evidence>
<dbReference type="GO" id="GO:0004521">
    <property type="term" value="F:RNA endonuclease activity"/>
    <property type="evidence" value="ECO:0007669"/>
    <property type="project" value="TreeGrafter"/>
</dbReference>
<dbReference type="Gene3D" id="3.60.15.10">
    <property type="entry name" value="Ribonuclease Z/Hydroxyacylglutathione hydrolase-like"/>
    <property type="match status" value="1"/>
</dbReference>
<dbReference type="PANTHER" id="PTHR11203:SF37">
    <property type="entry name" value="INTEGRATOR COMPLEX SUBUNIT 11"/>
    <property type="match status" value="1"/>
</dbReference>
<evidence type="ECO:0000313" key="4">
    <source>
        <dbReference type="EMBL" id="RTR37171.1"/>
    </source>
</evidence>
<dbReference type="PANTHER" id="PTHR11203">
    <property type="entry name" value="CLEAVAGE AND POLYADENYLATION SPECIFICITY FACTOR FAMILY MEMBER"/>
    <property type="match status" value="1"/>
</dbReference>
<name>A0A3S0K798_9GAMM</name>
<evidence type="ECO:0000259" key="3">
    <source>
        <dbReference type="SMART" id="SM01027"/>
    </source>
</evidence>
<dbReference type="Pfam" id="PF07521">
    <property type="entry name" value="RMMBL"/>
    <property type="match status" value="1"/>
</dbReference>
<dbReference type="SMART" id="SM00849">
    <property type="entry name" value="Lactamase_B"/>
    <property type="match status" value="1"/>
</dbReference>
<dbReference type="InterPro" id="IPR022712">
    <property type="entry name" value="Beta_Casp"/>
</dbReference>
<dbReference type="RefSeq" id="WP_126522278.1">
    <property type="nucleotide sequence ID" value="NZ_RXNU01000014.1"/>
</dbReference>
<keyword evidence="5" id="KW-1185">Reference proteome</keyword>
<proteinExistence type="predicted"/>
<dbReference type="OrthoDB" id="9803916at2"/>
<keyword evidence="1 4" id="KW-0378">Hydrolase</keyword>
<dbReference type="InterPro" id="IPR036866">
    <property type="entry name" value="RibonucZ/Hydroxyglut_hydro"/>
</dbReference>
<evidence type="ECO:0000256" key="1">
    <source>
        <dbReference type="ARBA" id="ARBA00022801"/>
    </source>
</evidence>
<gene>
    <name evidence="4" type="ORF">EKG38_19750</name>
</gene>
<feature type="domain" description="Metallo-beta-lactamase" evidence="2">
    <location>
        <begin position="15"/>
        <end position="243"/>
    </location>
</feature>
<reference evidence="4 5" key="1">
    <citation type="submission" date="2018-12" db="EMBL/GenBank/DDBJ databases">
        <authorList>
            <person name="Yu L."/>
        </authorList>
    </citation>
    <scope>NUCLEOTIDE SEQUENCE [LARGE SCALE GENOMIC DNA]</scope>
    <source>
        <strain evidence="4 5">HAW-EB2</strain>
    </source>
</reference>
<dbReference type="Pfam" id="PF10996">
    <property type="entry name" value="Beta-Casp"/>
    <property type="match status" value="1"/>
</dbReference>
<dbReference type="SUPFAM" id="SSF56281">
    <property type="entry name" value="Metallo-hydrolase/oxidoreductase"/>
    <property type="match status" value="1"/>
</dbReference>
<dbReference type="EMBL" id="RXNU01000014">
    <property type="protein sequence ID" value="RTR37171.1"/>
    <property type="molecule type" value="Genomic_DNA"/>
</dbReference>
<protein>
    <submittedName>
        <fullName evidence="4">MBL fold metallo-hydrolase</fullName>
    </submittedName>
</protein>
<dbReference type="AlphaFoldDB" id="A0A3S0K798"/>
<dbReference type="SMART" id="SM01027">
    <property type="entry name" value="Beta-Casp"/>
    <property type="match status" value="1"/>
</dbReference>
<evidence type="ECO:0000259" key="2">
    <source>
        <dbReference type="SMART" id="SM00849"/>
    </source>
</evidence>
<dbReference type="InterPro" id="IPR011108">
    <property type="entry name" value="RMMBL"/>
</dbReference>